<dbReference type="EMBL" id="IACT01007030">
    <property type="protein sequence ID" value="LAC26151.1"/>
    <property type="molecule type" value="mRNA"/>
</dbReference>
<accession>A0A6A7G5Y6</accession>
<evidence type="ECO:0000256" key="1">
    <source>
        <dbReference type="ARBA" id="ARBA00004651"/>
    </source>
</evidence>
<dbReference type="SUPFAM" id="SSF81321">
    <property type="entry name" value="Family A G protein-coupled receptor-like"/>
    <property type="match status" value="1"/>
</dbReference>
<dbReference type="Gene3D" id="4.10.1240.10">
    <property type="entry name" value="GPCR, family 2, extracellular hormone receptor domain"/>
    <property type="match status" value="1"/>
</dbReference>
<dbReference type="SMART" id="SM00008">
    <property type="entry name" value="HormR"/>
    <property type="match status" value="1"/>
</dbReference>
<feature type="transmembrane region" description="Helical" evidence="12">
    <location>
        <begin position="280"/>
        <end position="304"/>
    </location>
</feature>
<keyword evidence="4 12" id="KW-0812">Transmembrane</keyword>
<evidence type="ECO:0000256" key="4">
    <source>
        <dbReference type="ARBA" id="ARBA00022692"/>
    </source>
</evidence>
<organism evidence="15">
    <name type="scientific">Hirondellea gigas</name>
    <dbReference type="NCBI Taxonomy" id="1518452"/>
    <lineage>
        <taxon>Eukaryota</taxon>
        <taxon>Metazoa</taxon>
        <taxon>Ecdysozoa</taxon>
        <taxon>Arthropoda</taxon>
        <taxon>Crustacea</taxon>
        <taxon>Multicrustacea</taxon>
        <taxon>Malacostraca</taxon>
        <taxon>Eumalacostraca</taxon>
        <taxon>Peracarida</taxon>
        <taxon>Amphipoda</taxon>
        <taxon>Amphilochidea</taxon>
        <taxon>Lysianassida</taxon>
        <taxon>Lysianassidira</taxon>
        <taxon>Lysianassoidea</taxon>
        <taxon>Lysianassidae</taxon>
        <taxon>Hirondellea</taxon>
    </lineage>
</organism>
<dbReference type="PRINTS" id="PR00249">
    <property type="entry name" value="GPCRSECRETIN"/>
</dbReference>
<dbReference type="GO" id="GO:0007166">
    <property type="term" value="P:cell surface receptor signaling pathway"/>
    <property type="evidence" value="ECO:0007669"/>
    <property type="project" value="InterPro"/>
</dbReference>
<keyword evidence="10" id="KW-0807">Transducer</keyword>
<feature type="transmembrane region" description="Helical" evidence="12">
    <location>
        <begin position="243"/>
        <end position="260"/>
    </location>
</feature>
<sequence>MTRHAWDFVSQDECSTYYHRLESQSSDEDLVTDRAMWCNATYDNFMCWKPSPPTSFSQLPCPPLKGVDTTKLATKECLANGKWVDKGTNYSLCIIPEMREIMDKLYSLSDEDAQFKFEVARISRILETIGLTLSLMGVLTAILIFSCYRSLRNNRTRMHVNLFVAMMIQIIVRLTLYIDQYVTRTAGVTKLYGIDNTAILCESFYVLLEYARTAMFLWMFIEGHYLHSMITITVFSDRPNYKCYYVLGWGLPVLMTATWASVTAIKHTGTLCWWGYNFSIYFWILEGPRLAIIMTNLLFLLNILRVLITKLQASASTETQQVKKAVRAAIVLLPLLGITNSLQMVASPLANGAAAFAAWSYTTTFLTAFQGFFVALIYCFLNQEVRYTLRKSVTNYYYHKRNLPKPCRRYSMSTNVQSEAIPMTPKPVLDVICEAPSEKEAVIAVSEPLVPQSVVHLHDTTHLLAPVPDVDLPPVPIMDLAPVPAVDLTPTSAMSDLTPVADMDSCKQHLLTDVPVAVHDSCNVRVVCPGRSVSPIETCESNTVPQEKLDPIFNHNTTVNHNEGHHGTSVNHNTTVNHNEGHHGTSVNHSTTVNHNEGHHGTSVNHGTMVNHGGGKADIEK</sequence>
<evidence type="ECO:0000256" key="9">
    <source>
        <dbReference type="ARBA" id="ARBA00023180"/>
    </source>
</evidence>
<comment type="similarity">
    <text evidence="2">Belongs to the G-protein coupled receptor 2 family.</text>
</comment>
<proteinExistence type="evidence at transcript level"/>
<feature type="region of interest" description="Disordered" evidence="11">
    <location>
        <begin position="571"/>
        <end position="621"/>
    </location>
</feature>
<evidence type="ECO:0000256" key="2">
    <source>
        <dbReference type="ARBA" id="ARBA00005314"/>
    </source>
</evidence>
<feature type="transmembrane region" description="Helical" evidence="12">
    <location>
        <begin position="215"/>
        <end position="236"/>
    </location>
</feature>
<reference evidence="15" key="1">
    <citation type="submission" date="2017-11" db="EMBL/GenBank/DDBJ databases">
        <title>The sensing device of the deep-sea amphipod.</title>
        <authorList>
            <person name="Kobayashi H."/>
            <person name="Nagahama T."/>
            <person name="Arai W."/>
            <person name="Sasagawa Y."/>
            <person name="Umeda M."/>
            <person name="Hayashi T."/>
            <person name="Nikaido I."/>
            <person name="Watanabe H."/>
            <person name="Oguri K."/>
            <person name="Kitazato H."/>
            <person name="Fujioka K."/>
            <person name="Kido Y."/>
            <person name="Takami H."/>
        </authorList>
    </citation>
    <scope>NUCLEOTIDE SEQUENCE</scope>
    <source>
        <tissue evidence="15">Whole body</tissue>
    </source>
</reference>
<protein>
    <submittedName>
        <fullName evidence="15">PDF receptor-like</fullName>
    </submittedName>
</protein>
<name>A0A6A7G5Y6_9CRUS</name>
<dbReference type="PROSITE" id="PS50227">
    <property type="entry name" value="G_PROTEIN_RECEP_F2_3"/>
    <property type="match status" value="1"/>
</dbReference>
<evidence type="ECO:0000256" key="5">
    <source>
        <dbReference type="ARBA" id="ARBA00022989"/>
    </source>
</evidence>
<dbReference type="PROSITE" id="PS50261">
    <property type="entry name" value="G_PROTEIN_RECEP_F2_4"/>
    <property type="match status" value="1"/>
</dbReference>
<keyword evidence="6" id="KW-0297">G-protein coupled receptor</keyword>
<keyword evidence="5 12" id="KW-1133">Transmembrane helix</keyword>
<evidence type="ECO:0000256" key="3">
    <source>
        <dbReference type="ARBA" id="ARBA00022475"/>
    </source>
</evidence>
<feature type="transmembrane region" description="Helical" evidence="12">
    <location>
        <begin position="325"/>
        <end position="346"/>
    </location>
</feature>
<feature type="domain" description="G-protein coupled receptors family 2 profile 2" evidence="14">
    <location>
        <begin position="123"/>
        <end position="382"/>
    </location>
</feature>
<evidence type="ECO:0000259" key="14">
    <source>
        <dbReference type="PROSITE" id="PS50261"/>
    </source>
</evidence>
<dbReference type="PROSITE" id="PS00650">
    <property type="entry name" value="G_PROTEIN_RECEP_F2_2"/>
    <property type="match status" value="1"/>
</dbReference>
<evidence type="ECO:0000256" key="12">
    <source>
        <dbReference type="SAM" id="Phobius"/>
    </source>
</evidence>
<dbReference type="PROSITE" id="PS00649">
    <property type="entry name" value="G_PROTEIN_RECEP_F2_1"/>
    <property type="match status" value="1"/>
</dbReference>
<dbReference type="GO" id="GO:0008528">
    <property type="term" value="F:G protein-coupled peptide receptor activity"/>
    <property type="evidence" value="ECO:0007669"/>
    <property type="project" value="TreeGrafter"/>
</dbReference>
<comment type="subcellular location">
    <subcellularLocation>
        <location evidence="1">Cell membrane</location>
        <topology evidence="1">Multi-pass membrane protein</topology>
    </subcellularLocation>
</comment>
<evidence type="ECO:0000256" key="11">
    <source>
        <dbReference type="SAM" id="MobiDB-lite"/>
    </source>
</evidence>
<keyword evidence="8 15" id="KW-0675">Receptor</keyword>
<dbReference type="Pfam" id="PF00002">
    <property type="entry name" value="7tm_2"/>
    <property type="match status" value="1"/>
</dbReference>
<evidence type="ECO:0000256" key="8">
    <source>
        <dbReference type="ARBA" id="ARBA00023170"/>
    </source>
</evidence>
<feature type="domain" description="G-protein coupled receptors family 2 profile 1" evidence="13">
    <location>
        <begin position="13"/>
        <end position="97"/>
    </location>
</feature>
<dbReference type="PANTHER" id="PTHR45620:SF17">
    <property type="entry name" value="PDF RECEPTOR"/>
    <property type="match status" value="1"/>
</dbReference>
<dbReference type="InterPro" id="IPR000832">
    <property type="entry name" value="GPCR_2_secretin-like"/>
</dbReference>
<dbReference type="InterPro" id="IPR017981">
    <property type="entry name" value="GPCR_2-like_7TM"/>
</dbReference>
<evidence type="ECO:0000256" key="6">
    <source>
        <dbReference type="ARBA" id="ARBA00023040"/>
    </source>
</evidence>
<feature type="transmembrane region" description="Helical" evidence="12">
    <location>
        <begin position="129"/>
        <end position="148"/>
    </location>
</feature>
<dbReference type="SUPFAM" id="SSF111418">
    <property type="entry name" value="Hormone receptor domain"/>
    <property type="match status" value="1"/>
</dbReference>
<evidence type="ECO:0000256" key="10">
    <source>
        <dbReference type="ARBA" id="ARBA00023224"/>
    </source>
</evidence>
<evidence type="ECO:0000256" key="7">
    <source>
        <dbReference type="ARBA" id="ARBA00023136"/>
    </source>
</evidence>
<dbReference type="GO" id="GO:0007188">
    <property type="term" value="P:adenylate cyclase-modulating G protein-coupled receptor signaling pathway"/>
    <property type="evidence" value="ECO:0007669"/>
    <property type="project" value="TreeGrafter"/>
</dbReference>
<dbReference type="GO" id="GO:0005886">
    <property type="term" value="C:plasma membrane"/>
    <property type="evidence" value="ECO:0007669"/>
    <property type="project" value="UniProtKB-SubCell"/>
</dbReference>
<dbReference type="Gene3D" id="1.20.1070.10">
    <property type="entry name" value="Rhodopsin 7-helix transmembrane proteins"/>
    <property type="match status" value="1"/>
</dbReference>
<dbReference type="InterPro" id="IPR050332">
    <property type="entry name" value="GPCR_2"/>
</dbReference>
<keyword evidence="9" id="KW-0325">Glycoprotein</keyword>
<dbReference type="InterPro" id="IPR001879">
    <property type="entry name" value="GPCR_2_extracellular_dom"/>
</dbReference>
<dbReference type="InterPro" id="IPR017983">
    <property type="entry name" value="GPCR_2_secretin-like_CS"/>
</dbReference>
<keyword evidence="7 12" id="KW-0472">Membrane</keyword>
<evidence type="ECO:0000259" key="13">
    <source>
        <dbReference type="PROSITE" id="PS50227"/>
    </source>
</evidence>
<evidence type="ECO:0000313" key="15">
    <source>
        <dbReference type="EMBL" id="LAC26151.1"/>
    </source>
</evidence>
<keyword evidence="3" id="KW-1003">Cell membrane</keyword>
<dbReference type="PANTHER" id="PTHR45620">
    <property type="entry name" value="PDF RECEPTOR-LIKE PROTEIN-RELATED"/>
    <property type="match status" value="1"/>
</dbReference>
<dbReference type="Pfam" id="PF02793">
    <property type="entry name" value="HRM"/>
    <property type="match status" value="1"/>
</dbReference>
<feature type="transmembrane region" description="Helical" evidence="12">
    <location>
        <begin position="160"/>
        <end position="178"/>
    </location>
</feature>
<dbReference type="InterPro" id="IPR036445">
    <property type="entry name" value="GPCR_2_extracell_dom_sf"/>
</dbReference>
<feature type="compositionally biased region" description="Polar residues" evidence="11">
    <location>
        <begin position="586"/>
        <end position="595"/>
    </location>
</feature>
<dbReference type="AlphaFoldDB" id="A0A6A7G5Y6"/>
<feature type="transmembrane region" description="Helical" evidence="12">
    <location>
        <begin position="358"/>
        <end position="381"/>
    </location>
</feature>